<dbReference type="PANTHER" id="PTHR30046:SF0">
    <property type="entry name" value="FLAGELLAR M-RING PROTEIN"/>
    <property type="match status" value="1"/>
</dbReference>
<dbReference type="InterPro" id="IPR013556">
    <property type="entry name" value="Flag_M-ring_C"/>
</dbReference>
<dbReference type="GO" id="GO:0003774">
    <property type="term" value="F:cytoskeletal motor activity"/>
    <property type="evidence" value="ECO:0007669"/>
    <property type="project" value="InterPro"/>
</dbReference>
<dbReference type="STRING" id="1475481.GCA_000953855_00558"/>
<dbReference type="InterPro" id="IPR043427">
    <property type="entry name" value="YscJ/FliF"/>
</dbReference>
<evidence type="ECO:0000256" key="6">
    <source>
        <dbReference type="ARBA" id="ARBA00022475"/>
    </source>
</evidence>
<comment type="function">
    <text evidence="1 12">The M ring may be actively involved in energy transduction.</text>
</comment>
<dbReference type="GO" id="GO:0005886">
    <property type="term" value="C:plasma membrane"/>
    <property type="evidence" value="ECO:0007669"/>
    <property type="project" value="UniProtKB-SubCell"/>
</dbReference>
<dbReference type="Pfam" id="PF08345">
    <property type="entry name" value="YscJ_FliF_C"/>
    <property type="match status" value="1"/>
</dbReference>
<feature type="transmembrane region" description="Helical" evidence="14">
    <location>
        <begin position="30"/>
        <end position="49"/>
    </location>
</feature>
<keyword evidence="6" id="KW-1003">Cell membrane</keyword>
<evidence type="ECO:0000313" key="18">
    <source>
        <dbReference type="Proteomes" id="UP000253740"/>
    </source>
</evidence>
<comment type="similarity">
    <text evidence="4 12">Belongs to the FliF family.</text>
</comment>
<dbReference type="InterPro" id="IPR006182">
    <property type="entry name" value="FliF_N_dom"/>
</dbReference>
<evidence type="ECO:0000313" key="17">
    <source>
        <dbReference type="EMBL" id="GAP65260.1"/>
    </source>
</evidence>
<keyword evidence="7 14" id="KW-0812">Transmembrane</keyword>
<keyword evidence="9 14" id="KW-0472">Membrane</keyword>
<dbReference type="NCBIfam" id="TIGR00206">
    <property type="entry name" value="fliF"/>
    <property type="match status" value="1"/>
</dbReference>
<evidence type="ECO:0000256" key="10">
    <source>
        <dbReference type="ARBA" id="ARBA00023143"/>
    </source>
</evidence>
<dbReference type="Proteomes" id="UP000253740">
    <property type="component" value="Unassembled WGS sequence"/>
</dbReference>
<reference evidence="17" key="1">
    <citation type="submission" date="2015-08" db="EMBL/GenBank/DDBJ databases">
        <title>Complete DNA Sequence of Pseudomonas syringae pv. actinidiae, the Causal Agent of Kiwifruit Canker Disease.</title>
        <authorList>
            <person name="Rikkerink E.H.A."/>
            <person name="Fineran P.C."/>
        </authorList>
    </citation>
    <scope>NUCLEOTIDE SEQUENCE</scope>
    <source>
        <strain evidence="17">SkMP5</strain>
    </source>
</reference>
<evidence type="ECO:0000256" key="1">
    <source>
        <dbReference type="ARBA" id="ARBA00003820"/>
    </source>
</evidence>
<dbReference type="OrthoDB" id="8554211at2"/>
<evidence type="ECO:0000259" key="15">
    <source>
        <dbReference type="Pfam" id="PF01514"/>
    </source>
</evidence>
<evidence type="ECO:0000256" key="9">
    <source>
        <dbReference type="ARBA" id="ARBA00023136"/>
    </source>
</evidence>
<feature type="compositionally biased region" description="Basic and acidic residues" evidence="13">
    <location>
        <begin position="280"/>
        <end position="294"/>
    </location>
</feature>
<evidence type="ECO:0000256" key="13">
    <source>
        <dbReference type="SAM" id="MobiDB-lite"/>
    </source>
</evidence>
<evidence type="ECO:0000256" key="2">
    <source>
        <dbReference type="ARBA" id="ARBA00004117"/>
    </source>
</evidence>
<evidence type="ECO:0000256" key="4">
    <source>
        <dbReference type="ARBA" id="ARBA00007971"/>
    </source>
</evidence>
<dbReference type="InterPro" id="IPR045851">
    <property type="entry name" value="AMP-bd_C_sf"/>
</dbReference>
<dbReference type="InterPro" id="IPR000067">
    <property type="entry name" value="FlgMring_FliF"/>
</dbReference>
<dbReference type="GO" id="GO:0009431">
    <property type="term" value="C:bacterial-type flagellum basal body, MS ring"/>
    <property type="evidence" value="ECO:0007669"/>
    <property type="project" value="InterPro"/>
</dbReference>
<gene>
    <name evidence="17" type="ORF">MBSD_n0549</name>
</gene>
<evidence type="ECO:0000256" key="14">
    <source>
        <dbReference type="SAM" id="Phobius"/>
    </source>
</evidence>
<comment type="subcellular location">
    <subcellularLocation>
        <location evidence="2 12">Bacterial flagellum basal body</location>
    </subcellularLocation>
    <subcellularLocation>
        <location evidence="3">Cell membrane</location>
        <topology evidence="3">Multi-pass membrane protein</topology>
    </subcellularLocation>
</comment>
<keyword evidence="17" id="KW-0966">Cell projection</keyword>
<feature type="domain" description="Flagellar M-ring C-terminal" evidence="16">
    <location>
        <begin position="258"/>
        <end position="439"/>
    </location>
</feature>
<feature type="region of interest" description="Disordered" evidence="13">
    <location>
        <begin position="280"/>
        <end position="360"/>
    </location>
</feature>
<keyword evidence="17" id="KW-0282">Flagellum</keyword>
<dbReference type="RefSeq" id="WP_062534872.1">
    <property type="nucleotide sequence ID" value="NZ_DF970155.1"/>
</dbReference>
<evidence type="ECO:0000256" key="8">
    <source>
        <dbReference type="ARBA" id="ARBA00022989"/>
    </source>
</evidence>
<name>A0A0K8QJZ4_9GAMM</name>
<keyword evidence="17" id="KW-0969">Cilium</keyword>
<feature type="domain" description="Flagellar M-ring N-terminal" evidence="15">
    <location>
        <begin position="51"/>
        <end position="225"/>
    </location>
</feature>
<dbReference type="AlphaFoldDB" id="A0A0K8QJZ4"/>
<dbReference type="Pfam" id="PF01514">
    <property type="entry name" value="YscJ_FliF"/>
    <property type="match status" value="1"/>
</dbReference>
<evidence type="ECO:0000259" key="16">
    <source>
        <dbReference type="Pfam" id="PF08345"/>
    </source>
</evidence>
<evidence type="ECO:0000256" key="7">
    <source>
        <dbReference type="ARBA" id="ARBA00022692"/>
    </source>
</evidence>
<dbReference type="EMBL" id="DF970155">
    <property type="protein sequence ID" value="GAP65260.1"/>
    <property type="molecule type" value="Genomic_DNA"/>
</dbReference>
<keyword evidence="8 14" id="KW-1133">Transmembrane helix</keyword>
<comment type="subunit">
    <text evidence="11">The basal body constitutes a major portion of the flagellar organelle and consists of four rings (L,P,S, and M) mounted on a central rod. The M ring is integral to the inner membrane of the cell and may be connected to the flagellar rod via the S ring. The S (supramembrane ring) lies just distal to the M ring. The L and P rings lie in the outer membrane and the periplasmic space, respectively.</text>
</comment>
<organism evidence="17">
    <name type="scientific">Mizugakiibacter sediminis</name>
    <dbReference type="NCBI Taxonomy" id="1475481"/>
    <lineage>
        <taxon>Bacteria</taxon>
        <taxon>Pseudomonadati</taxon>
        <taxon>Pseudomonadota</taxon>
        <taxon>Gammaproteobacteria</taxon>
        <taxon>Lysobacterales</taxon>
        <taxon>Rhodanobacteraceae</taxon>
        <taxon>Mizugakiibacter</taxon>
    </lineage>
</organism>
<evidence type="ECO:0000256" key="5">
    <source>
        <dbReference type="ARBA" id="ARBA00017949"/>
    </source>
</evidence>
<accession>A0A0K8QJZ4</accession>
<keyword evidence="18" id="KW-1185">Reference proteome</keyword>
<feature type="compositionally biased region" description="Low complexity" evidence="13">
    <location>
        <begin position="327"/>
        <end position="360"/>
    </location>
</feature>
<dbReference type="Gene3D" id="3.30.300.30">
    <property type="match status" value="1"/>
</dbReference>
<sequence length="557" mass="57416">MTNLATASNAVPQRAAARINLAQLPGARQLLLLVGIAAAVAVGVAIVLWSRSPSYALLYANLDEKDAAQVVQALQAAGEPYQLGGSGGSVFVPSADVTSLRLKLAAQGLPRGSAESAAAAADSPFGMSDFAEKARYQQGLENDLANTIASLQSVKSARVHLALPKASAFIRDRRPASASVVVTLYPGRRLDPSQVGAIVHLVASSVPDLDPRQVSVIDQQGQLLTAGDGGSAADVADARFRLMQSVEDAYAARVEELLTPLVGAGRVRAQVVADMDFTETEKTSETFDHDKPALRSEQVSSEQRRDGGGEAQGIPGALSNQPPSTPAQPTAANPAAGAAAQPAAAATQAAAAPTESSSAATRNYELDRTISHTRAPVGAIRRLSVAVVVDNKQAVDAQGASKSVPIGKAELAQMTELVKNAVGFDAARGDSVSVVNVPFHTEPAADVPGTPLLSRPGVRDVIKQGLGALVLLVLMFGVLRPLFRSLVGPAAPRRAAPAPALPAAEPAPDRLTLGAAPAAAQAPLDYDQKVTLAKRMVSQDPKQVAQVVKSWVAEDGG</sequence>
<dbReference type="GO" id="GO:0071973">
    <property type="term" value="P:bacterial-type flagellum-dependent cell motility"/>
    <property type="evidence" value="ECO:0007669"/>
    <property type="project" value="InterPro"/>
</dbReference>
<dbReference type="PIRSF" id="PIRSF004862">
    <property type="entry name" value="FliF"/>
    <property type="match status" value="1"/>
</dbReference>
<dbReference type="PANTHER" id="PTHR30046">
    <property type="entry name" value="FLAGELLAR M-RING PROTEIN"/>
    <property type="match status" value="1"/>
</dbReference>
<evidence type="ECO:0000256" key="12">
    <source>
        <dbReference type="PIRNR" id="PIRNR004862"/>
    </source>
</evidence>
<proteinExistence type="inferred from homology"/>
<protein>
    <recommendedName>
        <fullName evidence="5 12">Flagellar M-ring protein</fullName>
    </recommendedName>
</protein>
<keyword evidence="10 12" id="KW-0975">Bacterial flagellum</keyword>
<dbReference type="PRINTS" id="PR01009">
    <property type="entry name" value="FLGMRINGFLIF"/>
</dbReference>
<evidence type="ECO:0000256" key="11">
    <source>
        <dbReference type="ARBA" id="ARBA00025936"/>
    </source>
</evidence>
<evidence type="ECO:0000256" key="3">
    <source>
        <dbReference type="ARBA" id="ARBA00004651"/>
    </source>
</evidence>